<name>A0A2K4MQ97_9NEIS</name>
<evidence type="ECO:0000256" key="1">
    <source>
        <dbReference type="SAM" id="MobiDB-lite"/>
    </source>
</evidence>
<feature type="domain" description="Putative tail fiber protein gp53-like C-terminal" evidence="2">
    <location>
        <begin position="363"/>
        <end position="441"/>
    </location>
</feature>
<dbReference type="InterPro" id="IPR051934">
    <property type="entry name" value="Phage_Tail_Fiber_Structural"/>
</dbReference>
<dbReference type="InterPro" id="IPR054075">
    <property type="entry name" value="Gp53-like_C"/>
</dbReference>
<protein>
    <recommendedName>
        <fullName evidence="2">Putative tail fiber protein gp53-like C-terminal domain-containing protein</fullName>
    </recommendedName>
</protein>
<dbReference type="AlphaFoldDB" id="A0A2K4MQ97"/>
<evidence type="ECO:0000313" key="3">
    <source>
        <dbReference type="EMBL" id="POA99243.1"/>
    </source>
</evidence>
<evidence type="ECO:0000313" key="4">
    <source>
        <dbReference type="Proteomes" id="UP000236416"/>
    </source>
</evidence>
<proteinExistence type="predicted"/>
<dbReference type="Gene3D" id="2.60.40.3940">
    <property type="match status" value="1"/>
</dbReference>
<evidence type="ECO:0000259" key="2">
    <source>
        <dbReference type="Pfam" id="PF21882"/>
    </source>
</evidence>
<dbReference type="Pfam" id="PF21882">
    <property type="entry name" value="Gp53-like_C"/>
    <property type="match status" value="1"/>
</dbReference>
<accession>A0A2K4MQ97</accession>
<dbReference type="PANTHER" id="PTHR35191">
    <property type="entry name" value="PROPHAGE SIDE TAIL FIBER PROTEIN HOMOLOG STFQ-RELATED"/>
    <property type="match status" value="1"/>
</dbReference>
<dbReference type="Proteomes" id="UP000236416">
    <property type="component" value="Unassembled WGS sequence"/>
</dbReference>
<dbReference type="PANTHER" id="PTHR35191:SF1">
    <property type="entry name" value="PROPHAGE SIDE TAIL FIBER PROTEIN HOMOLOG STFQ-RELATED"/>
    <property type="match status" value="1"/>
</dbReference>
<dbReference type="RefSeq" id="WP_103318844.1">
    <property type="nucleotide sequence ID" value="NZ_PPTF01000023.1"/>
</dbReference>
<comment type="caution">
    <text evidence="3">The sequence shown here is derived from an EMBL/GenBank/DDBJ whole genome shotgun (WGS) entry which is preliminary data.</text>
</comment>
<dbReference type="EMBL" id="PPTF01000023">
    <property type="protein sequence ID" value="POA99243.1"/>
    <property type="molecule type" value="Genomic_DNA"/>
</dbReference>
<reference evidence="3 4" key="1">
    <citation type="submission" date="2018-01" db="EMBL/GenBank/DDBJ databases">
        <title>Genomic Sequence of Chromobacterium MWU13-2610 from wild cranberry bogs within the Cape Cod National Seashore.</title>
        <authorList>
            <person name="O'Hara-Hanley K."/>
            <person name="Soby S."/>
            <person name="Harrison A."/>
        </authorList>
    </citation>
    <scope>NUCLEOTIDE SEQUENCE [LARGE SCALE GENOMIC DNA]</scope>
    <source>
        <strain evidence="3 4">MWU13-2610</strain>
    </source>
</reference>
<sequence>MQDQLKPITSPDGLFHDGNPATGELGTIVTSDWLNGVQSAVQSTQQELLSVLKSSGQSPDPARKDQLLQAVQNIAWGGNQKPTTLAGYGITDGASNTDLQTAMDASHTLRYGDFLRTTNSKNATGRVIGVGENRLYLGDIDGIAEQLSFQVAGIPVANASKDGLALNGIPTTTTPAVNANTKQVANVEYVQAAINNLVSGAPDTLNTLKELATALGNDSNYAATITKQLAAKADKSSTLSGYGITDGASKTDLQTAIDASRTLKYGDFLRTSNAKNATGRVFGMGENKLYLGDIDGVADLLSLQIAGITVANATKDGLTLAGVPTTPTPSSGANPKQVANVEHVTSSILGVFAGVLDNPGYQKFPNGLTLQWGTAYIQAGIASTQVSFKTPFSTGPLIPPIAINNSSAYNTVVSSYSNTGMVLSNSSSSSNAGTISWFAIGI</sequence>
<feature type="region of interest" description="Disordered" evidence="1">
    <location>
        <begin position="1"/>
        <end position="20"/>
    </location>
</feature>
<organism evidence="3 4">
    <name type="scientific">Chromobacterium sinusclupearum</name>
    <dbReference type="NCBI Taxonomy" id="2077146"/>
    <lineage>
        <taxon>Bacteria</taxon>
        <taxon>Pseudomonadati</taxon>
        <taxon>Pseudomonadota</taxon>
        <taxon>Betaproteobacteria</taxon>
        <taxon>Neisseriales</taxon>
        <taxon>Chromobacteriaceae</taxon>
        <taxon>Chromobacterium</taxon>
    </lineage>
</organism>
<gene>
    <name evidence="3" type="ORF">C2134_07470</name>
</gene>
<keyword evidence="4" id="KW-1185">Reference proteome</keyword>